<dbReference type="GO" id="GO:0003735">
    <property type="term" value="F:structural constituent of ribosome"/>
    <property type="evidence" value="ECO:0007669"/>
    <property type="project" value="InterPro"/>
</dbReference>
<dbReference type="AlphaFoldDB" id="A0A235BWH9"/>
<protein>
    <recommendedName>
        <fullName evidence="5">50S ribosomal protein L30</fullName>
    </recommendedName>
</protein>
<sequence>MKKIKVIQIKSKIGARYDQKRTLLALGLHHPHDERIHDDTPQIRGMITKVRHLVRVEEME</sequence>
<gene>
    <name evidence="7" type="ORF">CH333_04155</name>
</gene>
<keyword evidence="4" id="KW-0687">Ribonucleoprotein</keyword>
<accession>A0A235BWH9</accession>
<evidence type="ECO:0000256" key="2">
    <source>
        <dbReference type="ARBA" id="ARBA00011838"/>
    </source>
</evidence>
<keyword evidence="3 7" id="KW-0689">Ribosomal protein</keyword>
<name>A0A235BWH9_UNCW3</name>
<evidence type="ECO:0000313" key="7">
    <source>
        <dbReference type="EMBL" id="OYD16147.1"/>
    </source>
</evidence>
<dbReference type="Proteomes" id="UP000215215">
    <property type="component" value="Unassembled WGS sequence"/>
</dbReference>
<dbReference type="Pfam" id="PF00327">
    <property type="entry name" value="Ribosomal_L30"/>
    <property type="match status" value="1"/>
</dbReference>
<dbReference type="GO" id="GO:0006412">
    <property type="term" value="P:translation"/>
    <property type="evidence" value="ECO:0007669"/>
    <property type="project" value="InterPro"/>
</dbReference>
<dbReference type="PANTHER" id="PTHR15892">
    <property type="entry name" value="MITOCHONDRIAL RIBOSOMAL PROTEIN L30"/>
    <property type="match status" value="1"/>
</dbReference>
<comment type="subunit">
    <text evidence="2">Part of the 50S ribosomal subunit.</text>
</comment>
<dbReference type="InterPro" id="IPR005996">
    <property type="entry name" value="Ribosomal_uL30_bac-type"/>
</dbReference>
<comment type="caution">
    <text evidence="7">The sequence shown here is derived from an EMBL/GenBank/DDBJ whole genome shotgun (WGS) entry which is preliminary data.</text>
</comment>
<dbReference type="HAMAP" id="MF_01371_B">
    <property type="entry name" value="Ribosomal_uL30_B"/>
    <property type="match status" value="1"/>
</dbReference>
<dbReference type="PANTHER" id="PTHR15892:SF2">
    <property type="entry name" value="LARGE RIBOSOMAL SUBUNIT PROTEIN UL30M"/>
    <property type="match status" value="1"/>
</dbReference>
<comment type="similarity">
    <text evidence="1">Belongs to the universal ribosomal protein uL30 family.</text>
</comment>
<dbReference type="EMBL" id="NOZQ01000084">
    <property type="protein sequence ID" value="OYD16147.1"/>
    <property type="molecule type" value="Genomic_DNA"/>
</dbReference>
<dbReference type="GO" id="GO:0022625">
    <property type="term" value="C:cytosolic large ribosomal subunit"/>
    <property type="evidence" value="ECO:0007669"/>
    <property type="project" value="TreeGrafter"/>
</dbReference>
<evidence type="ECO:0000256" key="4">
    <source>
        <dbReference type="ARBA" id="ARBA00023274"/>
    </source>
</evidence>
<evidence type="ECO:0000256" key="5">
    <source>
        <dbReference type="ARBA" id="ARBA00035492"/>
    </source>
</evidence>
<dbReference type="InterPro" id="IPR016082">
    <property type="entry name" value="Ribosomal_uL30_ferredoxin-like"/>
</dbReference>
<evidence type="ECO:0000256" key="3">
    <source>
        <dbReference type="ARBA" id="ARBA00022980"/>
    </source>
</evidence>
<evidence type="ECO:0000256" key="1">
    <source>
        <dbReference type="ARBA" id="ARBA00007594"/>
    </source>
</evidence>
<dbReference type="CDD" id="cd01658">
    <property type="entry name" value="Ribosomal_L30"/>
    <property type="match status" value="1"/>
</dbReference>
<feature type="domain" description="Large ribosomal subunit protein uL30-like ferredoxin-like fold" evidence="6">
    <location>
        <begin position="4"/>
        <end position="54"/>
    </location>
</feature>
<proteinExistence type="inferred from homology"/>
<dbReference type="InterPro" id="IPR036919">
    <property type="entry name" value="Ribo_uL30_ferredoxin-like_sf"/>
</dbReference>
<dbReference type="SUPFAM" id="SSF55129">
    <property type="entry name" value="Ribosomal protein L30p/L7e"/>
    <property type="match status" value="1"/>
</dbReference>
<organism evidence="7 8">
    <name type="scientific">candidate division WOR-3 bacterium JGI_Cruoil_03_44_89</name>
    <dbReference type="NCBI Taxonomy" id="1973748"/>
    <lineage>
        <taxon>Bacteria</taxon>
        <taxon>Bacteria division WOR-3</taxon>
    </lineage>
</organism>
<dbReference type="PIRSF" id="PIRSF002211">
    <property type="entry name" value="Ribosomal_L30_bac-type"/>
    <property type="match status" value="1"/>
</dbReference>
<evidence type="ECO:0000259" key="6">
    <source>
        <dbReference type="Pfam" id="PF00327"/>
    </source>
</evidence>
<dbReference type="NCBIfam" id="TIGR01308">
    <property type="entry name" value="rpmD_bact"/>
    <property type="match status" value="1"/>
</dbReference>
<evidence type="ECO:0000313" key="8">
    <source>
        <dbReference type="Proteomes" id="UP000215215"/>
    </source>
</evidence>
<dbReference type="Gene3D" id="3.30.1390.20">
    <property type="entry name" value="Ribosomal protein L30, ferredoxin-like fold domain"/>
    <property type="match status" value="1"/>
</dbReference>
<reference evidence="7 8" key="1">
    <citation type="submission" date="2017-07" db="EMBL/GenBank/DDBJ databases">
        <title>Recovery of genomes from metagenomes via a dereplication, aggregation, and scoring strategy.</title>
        <authorList>
            <person name="Sieber C.M."/>
            <person name="Probst A.J."/>
            <person name="Sharrar A."/>
            <person name="Thomas B.C."/>
            <person name="Hess M."/>
            <person name="Tringe S.G."/>
            <person name="Banfield J.F."/>
        </authorList>
    </citation>
    <scope>NUCLEOTIDE SEQUENCE [LARGE SCALE GENOMIC DNA]</scope>
    <source>
        <strain evidence="7">JGI_Cruoil_03_44_89</strain>
    </source>
</reference>